<evidence type="ECO:0000256" key="3">
    <source>
        <dbReference type="ARBA" id="ARBA00022552"/>
    </source>
</evidence>
<dbReference type="STRING" id="318479.A0A0N4UJ60"/>
<name>A0A0N4UJ60_DRAME</name>
<evidence type="ECO:0000256" key="1">
    <source>
        <dbReference type="ARBA" id="ARBA00004123"/>
    </source>
</evidence>
<proteinExistence type="inferred from homology"/>
<evidence type="ECO:0000313" key="8">
    <source>
        <dbReference type="WBParaSite" id="DME_0000767601-mRNA-1"/>
    </source>
</evidence>
<gene>
    <name evidence="5" type="ORF">DME_LOCUS10110</name>
</gene>
<dbReference type="Proteomes" id="UP000038040">
    <property type="component" value="Unplaced"/>
</dbReference>
<dbReference type="GO" id="GO:0006364">
    <property type="term" value="P:rRNA processing"/>
    <property type="evidence" value="ECO:0007669"/>
    <property type="project" value="UniProtKB-KW"/>
</dbReference>
<comment type="similarity">
    <text evidence="2">Belongs to the RRP1 family.</text>
</comment>
<keyword evidence="7" id="KW-1185">Reference proteome</keyword>
<reference evidence="8" key="1">
    <citation type="submission" date="2017-02" db="UniProtKB">
        <authorList>
            <consortium name="WormBaseParasite"/>
        </authorList>
    </citation>
    <scope>IDENTIFICATION</scope>
</reference>
<dbReference type="WBParaSite" id="DME_0000767601-mRNA-1">
    <property type="protein sequence ID" value="DME_0000767601-mRNA-1"/>
    <property type="gene ID" value="DME_0000767601"/>
</dbReference>
<sequence length="243" mass="28953">MDQNMEEIEIVFAQKLAAGEQVIRKRAFRLLRNWIKEESGDKRFEAESMGRLCKGLHYALWMQDDMLIQEKLADNIASLIGNFRSNEHSAQFIMHMLLVLSNEWHRIDRWRMDKFLMLIRRLLRAIFKRLKRFGWDESLVKTHFIQQFIADNSFCEGLKYHFASVYLDELDGAGGLTSEQVTRMLEPYFNLLAYKNISLFEYGIIGEELLRIGGNHSVITKRRKKLYRLARRLELFIRDMEYC</sequence>
<evidence type="ECO:0000256" key="2">
    <source>
        <dbReference type="ARBA" id="ARBA00006374"/>
    </source>
</evidence>
<dbReference type="EMBL" id="UYYG01001202">
    <property type="protein sequence ID" value="VDN60137.1"/>
    <property type="molecule type" value="Genomic_DNA"/>
</dbReference>
<dbReference type="AlphaFoldDB" id="A0A0N4UJ60"/>
<evidence type="ECO:0000313" key="7">
    <source>
        <dbReference type="Proteomes" id="UP000274756"/>
    </source>
</evidence>
<comment type="subcellular location">
    <subcellularLocation>
        <location evidence="1">Nucleus</location>
    </subcellularLocation>
</comment>
<dbReference type="PANTHER" id="PTHR13026">
    <property type="entry name" value="NNP-1 PROTEIN NOVEL NUCLEAR PROTEIN 1 NOP52"/>
    <property type="match status" value="1"/>
</dbReference>
<dbReference type="Proteomes" id="UP000274756">
    <property type="component" value="Unassembled WGS sequence"/>
</dbReference>
<accession>A0A0N4UJ60</accession>
<protein>
    <submittedName>
        <fullName evidence="8">Sigma-70 family RNA polymerase sigma factor</fullName>
    </submittedName>
</protein>
<keyword evidence="3" id="KW-0698">rRNA processing</keyword>
<dbReference type="InterPro" id="IPR010301">
    <property type="entry name" value="RRP1"/>
</dbReference>
<reference evidence="5 7" key="2">
    <citation type="submission" date="2018-11" db="EMBL/GenBank/DDBJ databases">
        <authorList>
            <consortium name="Pathogen Informatics"/>
        </authorList>
    </citation>
    <scope>NUCLEOTIDE SEQUENCE [LARGE SCALE GENOMIC DNA]</scope>
</reference>
<evidence type="ECO:0000256" key="4">
    <source>
        <dbReference type="ARBA" id="ARBA00023242"/>
    </source>
</evidence>
<evidence type="ECO:0000313" key="5">
    <source>
        <dbReference type="EMBL" id="VDN60137.1"/>
    </source>
</evidence>
<dbReference type="OrthoDB" id="2019504at2759"/>
<dbReference type="PANTHER" id="PTHR13026:SF0">
    <property type="entry name" value="RIBOSOMAL RNA PROCESSING 1B"/>
    <property type="match status" value="1"/>
</dbReference>
<dbReference type="Pfam" id="PF05997">
    <property type="entry name" value="Nop52"/>
    <property type="match status" value="1"/>
</dbReference>
<dbReference type="GO" id="GO:0030688">
    <property type="term" value="C:preribosome, small subunit precursor"/>
    <property type="evidence" value="ECO:0007669"/>
    <property type="project" value="InterPro"/>
</dbReference>
<dbReference type="GO" id="GO:0005634">
    <property type="term" value="C:nucleus"/>
    <property type="evidence" value="ECO:0007669"/>
    <property type="project" value="UniProtKB-SubCell"/>
</dbReference>
<keyword evidence="4" id="KW-0539">Nucleus</keyword>
<evidence type="ECO:0000313" key="6">
    <source>
        <dbReference type="Proteomes" id="UP000038040"/>
    </source>
</evidence>
<organism evidence="6 8">
    <name type="scientific">Dracunculus medinensis</name>
    <name type="common">Guinea worm</name>
    <dbReference type="NCBI Taxonomy" id="318479"/>
    <lineage>
        <taxon>Eukaryota</taxon>
        <taxon>Metazoa</taxon>
        <taxon>Ecdysozoa</taxon>
        <taxon>Nematoda</taxon>
        <taxon>Chromadorea</taxon>
        <taxon>Rhabditida</taxon>
        <taxon>Spirurina</taxon>
        <taxon>Dracunculoidea</taxon>
        <taxon>Dracunculidae</taxon>
        <taxon>Dracunculus</taxon>
    </lineage>
</organism>